<proteinExistence type="predicted"/>
<organism evidence="1 3">
    <name type="scientific">Medicago truncatula</name>
    <name type="common">Barrel medic</name>
    <name type="synonym">Medicago tribuloides</name>
    <dbReference type="NCBI Taxonomy" id="3880"/>
    <lineage>
        <taxon>Eukaryota</taxon>
        <taxon>Viridiplantae</taxon>
        <taxon>Streptophyta</taxon>
        <taxon>Embryophyta</taxon>
        <taxon>Tracheophyta</taxon>
        <taxon>Spermatophyta</taxon>
        <taxon>Magnoliopsida</taxon>
        <taxon>eudicotyledons</taxon>
        <taxon>Gunneridae</taxon>
        <taxon>Pentapetalae</taxon>
        <taxon>rosids</taxon>
        <taxon>fabids</taxon>
        <taxon>Fabales</taxon>
        <taxon>Fabaceae</taxon>
        <taxon>Papilionoideae</taxon>
        <taxon>50 kb inversion clade</taxon>
        <taxon>NPAAA clade</taxon>
        <taxon>Hologalegina</taxon>
        <taxon>IRL clade</taxon>
        <taxon>Trifolieae</taxon>
        <taxon>Medicago</taxon>
    </lineage>
</organism>
<evidence type="ECO:0000313" key="2">
    <source>
        <dbReference type="EnsemblPlants" id="KEH39006"/>
    </source>
</evidence>
<protein>
    <submittedName>
        <fullName evidence="1 2">Uncharacterized protein</fullName>
    </submittedName>
</protein>
<name>A0A072VBL7_MEDTR</name>
<dbReference type="Proteomes" id="UP000002051">
    <property type="component" value="Chromosome 2"/>
</dbReference>
<evidence type="ECO:0000313" key="1">
    <source>
        <dbReference type="EMBL" id="KEH39006.1"/>
    </source>
</evidence>
<dbReference type="EMBL" id="CM001218">
    <property type="protein sequence ID" value="KEH39006.1"/>
    <property type="molecule type" value="Genomic_DNA"/>
</dbReference>
<dbReference type="EnsemblPlants" id="KEH39006">
    <property type="protein sequence ID" value="KEH39006"/>
    <property type="gene ID" value="MTR_2g088103"/>
</dbReference>
<reference evidence="1 3" key="2">
    <citation type="journal article" date="2014" name="BMC Genomics">
        <title>An improved genome release (version Mt4.0) for the model legume Medicago truncatula.</title>
        <authorList>
            <person name="Tang H."/>
            <person name="Krishnakumar V."/>
            <person name="Bidwell S."/>
            <person name="Rosen B."/>
            <person name="Chan A."/>
            <person name="Zhou S."/>
            <person name="Gentzbittel L."/>
            <person name="Childs K.L."/>
            <person name="Yandell M."/>
            <person name="Gundlach H."/>
            <person name="Mayer K.F."/>
            <person name="Schwartz D.C."/>
            <person name="Town C.D."/>
        </authorList>
    </citation>
    <scope>GENOME REANNOTATION</scope>
    <source>
        <strain evidence="1">A17</strain>
        <strain evidence="2 3">cv. Jemalong A17</strain>
    </source>
</reference>
<accession>A0A072VBL7</accession>
<gene>
    <name evidence="1" type="ordered locus">MTR_2g088103</name>
</gene>
<dbReference type="AlphaFoldDB" id="A0A072VBL7"/>
<reference evidence="1 3" key="1">
    <citation type="journal article" date="2011" name="Nature">
        <title>The Medicago genome provides insight into the evolution of rhizobial symbioses.</title>
        <authorList>
            <person name="Young N.D."/>
            <person name="Debelle F."/>
            <person name="Oldroyd G.E."/>
            <person name="Geurts R."/>
            <person name="Cannon S.B."/>
            <person name="Udvardi M.K."/>
            <person name="Benedito V.A."/>
            <person name="Mayer K.F."/>
            <person name="Gouzy J."/>
            <person name="Schoof H."/>
            <person name="Van de Peer Y."/>
            <person name="Proost S."/>
            <person name="Cook D.R."/>
            <person name="Meyers B.C."/>
            <person name="Spannagl M."/>
            <person name="Cheung F."/>
            <person name="De Mita S."/>
            <person name="Krishnakumar V."/>
            <person name="Gundlach H."/>
            <person name="Zhou S."/>
            <person name="Mudge J."/>
            <person name="Bharti A.K."/>
            <person name="Murray J.D."/>
            <person name="Naoumkina M.A."/>
            <person name="Rosen B."/>
            <person name="Silverstein K.A."/>
            <person name="Tang H."/>
            <person name="Rombauts S."/>
            <person name="Zhao P.X."/>
            <person name="Zhou P."/>
            <person name="Barbe V."/>
            <person name="Bardou P."/>
            <person name="Bechner M."/>
            <person name="Bellec A."/>
            <person name="Berger A."/>
            <person name="Berges H."/>
            <person name="Bidwell S."/>
            <person name="Bisseling T."/>
            <person name="Choisne N."/>
            <person name="Couloux A."/>
            <person name="Denny R."/>
            <person name="Deshpande S."/>
            <person name="Dai X."/>
            <person name="Doyle J.J."/>
            <person name="Dudez A.M."/>
            <person name="Farmer A.D."/>
            <person name="Fouteau S."/>
            <person name="Franken C."/>
            <person name="Gibelin C."/>
            <person name="Gish J."/>
            <person name="Goldstein S."/>
            <person name="Gonzalez A.J."/>
            <person name="Green P.J."/>
            <person name="Hallab A."/>
            <person name="Hartog M."/>
            <person name="Hua A."/>
            <person name="Humphray S.J."/>
            <person name="Jeong D.H."/>
            <person name="Jing Y."/>
            <person name="Jocker A."/>
            <person name="Kenton S.M."/>
            <person name="Kim D.J."/>
            <person name="Klee K."/>
            <person name="Lai H."/>
            <person name="Lang C."/>
            <person name="Lin S."/>
            <person name="Macmil S.L."/>
            <person name="Magdelenat G."/>
            <person name="Matthews L."/>
            <person name="McCorrison J."/>
            <person name="Monaghan E.L."/>
            <person name="Mun J.H."/>
            <person name="Najar F.Z."/>
            <person name="Nicholson C."/>
            <person name="Noirot C."/>
            <person name="O'Bleness M."/>
            <person name="Paule C.R."/>
            <person name="Poulain J."/>
            <person name="Prion F."/>
            <person name="Qin B."/>
            <person name="Qu C."/>
            <person name="Retzel E.F."/>
            <person name="Riddle C."/>
            <person name="Sallet E."/>
            <person name="Samain S."/>
            <person name="Samson N."/>
            <person name="Sanders I."/>
            <person name="Saurat O."/>
            <person name="Scarpelli C."/>
            <person name="Schiex T."/>
            <person name="Segurens B."/>
            <person name="Severin A.J."/>
            <person name="Sherrier D.J."/>
            <person name="Shi R."/>
            <person name="Sims S."/>
            <person name="Singer S.R."/>
            <person name="Sinharoy S."/>
            <person name="Sterck L."/>
            <person name="Viollet A."/>
            <person name="Wang B.B."/>
            <person name="Wang K."/>
            <person name="Wang M."/>
            <person name="Wang X."/>
            <person name="Warfsmann J."/>
            <person name="Weissenbach J."/>
            <person name="White D.D."/>
            <person name="White J.D."/>
            <person name="Wiley G.B."/>
            <person name="Wincker P."/>
            <person name="Xing Y."/>
            <person name="Yang L."/>
            <person name="Yao Z."/>
            <person name="Ying F."/>
            <person name="Zhai J."/>
            <person name="Zhou L."/>
            <person name="Zuber A."/>
            <person name="Denarie J."/>
            <person name="Dixon R.A."/>
            <person name="May G.D."/>
            <person name="Schwartz D.C."/>
            <person name="Rogers J."/>
            <person name="Quetier F."/>
            <person name="Town C.D."/>
            <person name="Roe B.A."/>
        </authorList>
    </citation>
    <scope>NUCLEOTIDE SEQUENCE [LARGE SCALE GENOMIC DNA]</scope>
    <source>
        <strain evidence="1">A17</strain>
        <strain evidence="2 3">cv. Jemalong A17</strain>
    </source>
</reference>
<evidence type="ECO:0000313" key="3">
    <source>
        <dbReference type="Proteomes" id="UP000002051"/>
    </source>
</evidence>
<keyword evidence="3" id="KW-1185">Reference proteome</keyword>
<reference evidence="2" key="3">
    <citation type="submission" date="2015-04" db="UniProtKB">
        <authorList>
            <consortium name="EnsemblPlants"/>
        </authorList>
    </citation>
    <scope>IDENTIFICATION</scope>
    <source>
        <strain evidence="2">cv. Jemalong A17</strain>
    </source>
</reference>
<sequence>MSHGRGPTNQEFNVGRPNVCTRLKALVEKTHLKTESSTSRTRRRQPKMAPRYLTRNQIFAGKHLKAKKNQTSKLVGLQMVIGCKERHILPLVGLPQKPKSCLKTPRVVGCKIFKRVEGIMRVEEVILNVVGLPSVVGDKDKYQCG</sequence>
<dbReference type="HOGENOM" id="CLU_1789766_0_0_1"/>